<name>A0A4D9CZR9_9STRA</name>
<reference evidence="3 4" key="1">
    <citation type="submission" date="2019-01" db="EMBL/GenBank/DDBJ databases">
        <title>Nuclear Genome Assembly of the Microalgal Biofuel strain Nannochloropsis salina CCMP1776.</title>
        <authorList>
            <person name="Hovde B."/>
        </authorList>
    </citation>
    <scope>NUCLEOTIDE SEQUENCE [LARGE SCALE GENOMIC DNA]</scope>
    <source>
        <strain evidence="3 4">CCMP1776</strain>
    </source>
</reference>
<keyword evidence="2" id="KW-0472">Membrane</keyword>
<feature type="transmembrane region" description="Helical" evidence="2">
    <location>
        <begin position="29"/>
        <end position="47"/>
    </location>
</feature>
<dbReference type="Proteomes" id="UP000355283">
    <property type="component" value="Unassembled WGS sequence"/>
</dbReference>
<comment type="caution">
    <text evidence="3">The sequence shown here is derived from an EMBL/GenBank/DDBJ whole genome shotgun (WGS) entry which is preliminary data.</text>
</comment>
<feature type="region of interest" description="Disordered" evidence="1">
    <location>
        <begin position="54"/>
        <end position="89"/>
    </location>
</feature>
<evidence type="ECO:0000313" key="3">
    <source>
        <dbReference type="EMBL" id="TFJ84670.1"/>
    </source>
</evidence>
<dbReference type="AlphaFoldDB" id="A0A4D9CZR9"/>
<sequence length="89" mass="9630">MSMLLGISFTGSLTELAGGKPLLGQTATIAVIATAGPGFIASFVVAVKRYNEEKEEDNARLEEEERQDELARQRALQGPVPLEALKEKE</sequence>
<evidence type="ECO:0000256" key="2">
    <source>
        <dbReference type="SAM" id="Phobius"/>
    </source>
</evidence>
<evidence type="ECO:0000256" key="1">
    <source>
        <dbReference type="SAM" id="MobiDB-lite"/>
    </source>
</evidence>
<keyword evidence="4" id="KW-1185">Reference proteome</keyword>
<dbReference type="EMBL" id="SDOX01000018">
    <property type="protein sequence ID" value="TFJ84670.1"/>
    <property type="molecule type" value="Genomic_DNA"/>
</dbReference>
<evidence type="ECO:0000313" key="4">
    <source>
        <dbReference type="Proteomes" id="UP000355283"/>
    </source>
</evidence>
<keyword evidence="2" id="KW-0812">Transmembrane</keyword>
<feature type="compositionally biased region" description="Basic and acidic residues" evidence="1">
    <location>
        <begin position="54"/>
        <end position="72"/>
    </location>
</feature>
<proteinExistence type="predicted"/>
<accession>A0A4D9CZR9</accession>
<organism evidence="3 4">
    <name type="scientific">Nannochloropsis salina CCMP1776</name>
    <dbReference type="NCBI Taxonomy" id="1027361"/>
    <lineage>
        <taxon>Eukaryota</taxon>
        <taxon>Sar</taxon>
        <taxon>Stramenopiles</taxon>
        <taxon>Ochrophyta</taxon>
        <taxon>Eustigmatophyceae</taxon>
        <taxon>Eustigmatales</taxon>
        <taxon>Monodopsidaceae</taxon>
        <taxon>Microchloropsis</taxon>
        <taxon>Microchloropsis salina</taxon>
    </lineage>
</organism>
<dbReference type="OrthoDB" id="10444364at2759"/>
<keyword evidence="2" id="KW-1133">Transmembrane helix</keyword>
<protein>
    <submittedName>
        <fullName evidence="3">Uncharacterized protein</fullName>
    </submittedName>
</protein>
<gene>
    <name evidence="3" type="ORF">NSK_004134</name>
</gene>